<reference evidence="1" key="2">
    <citation type="submission" date="2021-04" db="EMBL/GenBank/DDBJ databases">
        <authorList>
            <person name="Gilroy R."/>
        </authorList>
    </citation>
    <scope>NUCLEOTIDE SEQUENCE</scope>
    <source>
        <strain evidence="1">ChiBcec2-3848</strain>
    </source>
</reference>
<organism evidence="1 2">
    <name type="scientific">Candidatus Blautia merdavium</name>
    <dbReference type="NCBI Taxonomy" id="2838494"/>
    <lineage>
        <taxon>Bacteria</taxon>
        <taxon>Bacillati</taxon>
        <taxon>Bacillota</taxon>
        <taxon>Clostridia</taxon>
        <taxon>Lachnospirales</taxon>
        <taxon>Lachnospiraceae</taxon>
        <taxon>Blautia</taxon>
    </lineage>
</organism>
<protein>
    <submittedName>
        <fullName evidence="1">Uncharacterized protein</fullName>
    </submittedName>
</protein>
<name>A0A9D2PSL1_9FIRM</name>
<evidence type="ECO:0000313" key="2">
    <source>
        <dbReference type="Proteomes" id="UP000823886"/>
    </source>
</evidence>
<sequence length="183" mass="21821">MMLETLKLFYIEEISCEVQGKVIITIEKMRRINYFMKDKFFSFYFPFSAEVTEEGIRIYDPVSDIEIDNRMLSAMILILGRYDERTGNIETMYDNYCEDVCEEGMEDIAEKAWETLLRIIAAEPGYIRYDYDEEHADKRIHPLHHLDVNYFSECTYKIGLPGEVQREEFLDLLDIRKPCRYLA</sequence>
<accession>A0A9D2PSL1</accession>
<reference evidence="1" key="1">
    <citation type="journal article" date="2021" name="PeerJ">
        <title>Extensive microbial diversity within the chicken gut microbiome revealed by metagenomics and culture.</title>
        <authorList>
            <person name="Gilroy R."/>
            <person name="Ravi A."/>
            <person name="Getino M."/>
            <person name="Pursley I."/>
            <person name="Horton D.L."/>
            <person name="Alikhan N.F."/>
            <person name="Baker D."/>
            <person name="Gharbi K."/>
            <person name="Hall N."/>
            <person name="Watson M."/>
            <person name="Adriaenssens E.M."/>
            <person name="Foster-Nyarko E."/>
            <person name="Jarju S."/>
            <person name="Secka A."/>
            <person name="Antonio M."/>
            <person name="Oren A."/>
            <person name="Chaudhuri R.R."/>
            <person name="La Ragione R."/>
            <person name="Hildebrand F."/>
            <person name="Pallen M.J."/>
        </authorList>
    </citation>
    <scope>NUCLEOTIDE SEQUENCE</scope>
    <source>
        <strain evidence="1">ChiBcec2-3848</strain>
    </source>
</reference>
<evidence type="ECO:0000313" key="1">
    <source>
        <dbReference type="EMBL" id="HJC64515.1"/>
    </source>
</evidence>
<dbReference type="Proteomes" id="UP000823886">
    <property type="component" value="Unassembled WGS sequence"/>
</dbReference>
<comment type="caution">
    <text evidence="1">The sequence shown here is derived from an EMBL/GenBank/DDBJ whole genome shotgun (WGS) entry which is preliminary data.</text>
</comment>
<proteinExistence type="predicted"/>
<dbReference type="EMBL" id="DWVZ01000181">
    <property type="protein sequence ID" value="HJC64515.1"/>
    <property type="molecule type" value="Genomic_DNA"/>
</dbReference>
<dbReference type="AlphaFoldDB" id="A0A9D2PSL1"/>
<gene>
    <name evidence="1" type="ORF">H9753_13030</name>
</gene>